<reference evidence="1" key="1">
    <citation type="submission" date="2023-01" db="EMBL/GenBank/DDBJ databases">
        <title>Genome assembly of the deep-sea coral Lophelia pertusa.</title>
        <authorList>
            <person name="Herrera S."/>
            <person name="Cordes E."/>
        </authorList>
    </citation>
    <scope>NUCLEOTIDE SEQUENCE</scope>
    <source>
        <strain evidence="1">USNM1676648</strain>
        <tissue evidence="1">Polyp</tissue>
    </source>
</reference>
<keyword evidence="2" id="KW-1185">Reference proteome</keyword>
<comment type="caution">
    <text evidence="1">The sequence shown here is derived from an EMBL/GenBank/DDBJ whole genome shotgun (WGS) entry which is preliminary data.</text>
</comment>
<organism evidence="1 2">
    <name type="scientific">Desmophyllum pertusum</name>
    <dbReference type="NCBI Taxonomy" id="174260"/>
    <lineage>
        <taxon>Eukaryota</taxon>
        <taxon>Metazoa</taxon>
        <taxon>Cnidaria</taxon>
        <taxon>Anthozoa</taxon>
        <taxon>Hexacorallia</taxon>
        <taxon>Scleractinia</taxon>
        <taxon>Caryophylliina</taxon>
        <taxon>Caryophylliidae</taxon>
        <taxon>Desmophyllum</taxon>
    </lineage>
</organism>
<gene>
    <name evidence="1" type="ORF">OS493_030498</name>
</gene>
<evidence type="ECO:0000313" key="1">
    <source>
        <dbReference type="EMBL" id="KAJ7354722.1"/>
    </source>
</evidence>
<dbReference type="AlphaFoldDB" id="A0A9W9YJV1"/>
<name>A0A9W9YJV1_9CNID</name>
<accession>A0A9W9YJV1</accession>
<dbReference type="Proteomes" id="UP001163046">
    <property type="component" value="Unassembled WGS sequence"/>
</dbReference>
<sequence length="89" mass="10244">MLQEKIIPIVGEDCGRKFNSYLQQAFTLLKKKIVRESLSSHPQSSFFPEEVIVGGSFTPIHNTPLSQRRRLCKEANFKEQSSTLFSWRA</sequence>
<protein>
    <submittedName>
        <fullName evidence="1">Uncharacterized protein</fullName>
    </submittedName>
</protein>
<dbReference type="EMBL" id="MU827334">
    <property type="protein sequence ID" value="KAJ7354722.1"/>
    <property type="molecule type" value="Genomic_DNA"/>
</dbReference>
<proteinExistence type="predicted"/>
<evidence type="ECO:0000313" key="2">
    <source>
        <dbReference type="Proteomes" id="UP001163046"/>
    </source>
</evidence>